<dbReference type="AlphaFoldDB" id="A0A5B7DFD2"/>
<keyword evidence="3" id="KW-1185">Reference proteome</keyword>
<comment type="caution">
    <text evidence="2">The sequence shown here is derived from an EMBL/GenBank/DDBJ whole genome shotgun (WGS) entry which is preliminary data.</text>
</comment>
<dbReference type="EMBL" id="VSRR010000845">
    <property type="protein sequence ID" value="MPC20182.1"/>
    <property type="molecule type" value="Genomic_DNA"/>
</dbReference>
<evidence type="ECO:0000313" key="3">
    <source>
        <dbReference type="Proteomes" id="UP000324222"/>
    </source>
</evidence>
<feature type="region of interest" description="Disordered" evidence="1">
    <location>
        <begin position="1"/>
        <end position="24"/>
    </location>
</feature>
<name>A0A5B7DFD2_PORTR</name>
<gene>
    <name evidence="2" type="ORF">E2C01_013113</name>
</gene>
<reference evidence="2 3" key="1">
    <citation type="submission" date="2019-05" db="EMBL/GenBank/DDBJ databases">
        <title>Another draft genome of Portunus trituberculatus and its Hox gene families provides insights of decapod evolution.</title>
        <authorList>
            <person name="Jeong J.-H."/>
            <person name="Song I."/>
            <person name="Kim S."/>
            <person name="Choi T."/>
            <person name="Kim D."/>
            <person name="Ryu S."/>
            <person name="Kim W."/>
        </authorList>
    </citation>
    <scope>NUCLEOTIDE SEQUENCE [LARGE SCALE GENOMIC DNA]</scope>
    <source>
        <tissue evidence="2">Muscle</tissue>
    </source>
</reference>
<evidence type="ECO:0000313" key="2">
    <source>
        <dbReference type="EMBL" id="MPC20182.1"/>
    </source>
</evidence>
<dbReference type="Proteomes" id="UP000324222">
    <property type="component" value="Unassembled WGS sequence"/>
</dbReference>
<evidence type="ECO:0000256" key="1">
    <source>
        <dbReference type="SAM" id="MobiDB-lite"/>
    </source>
</evidence>
<organism evidence="2 3">
    <name type="scientific">Portunus trituberculatus</name>
    <name type="common">Swimming crab</name>
    <name type="synonym">Neptunus trituberculatus</name>
    <dbReference type="NCBI Taxonomy" id="210409"/>
    <lineage>
        <taxon>Eukaryota</taxon>
        <taxon>Metazoa</taxon>
        <taxon>Ecdysozoa</taxon>
        <taxon>Arthropoda</taxon>
        <taxon>Crustacea</taxon>
        <taxon>Multicrustacea</taxon>
        <taxon>Malacostraca</taxon>
        <taxon>Eumalacostraca</taxon>
        <taxon>Eucarida</taxon>
        <taxon>Decapoda</taxon>
        <taxon>Pleocyemata</taxon>
        <taxon>Brachyura</taxon>
        <taxon>Eubrachyura</taxon>
        <taxon>Portunoidea</taxon>
        <taxon>Portunidae</taxon>
        <taxon>Portuninae</taxon>
        <taxon>Portunus</taxon>
    </lineage>
</organism>
<accession>A0A5B7DFD2</accession>
<protein>
    <submittedName>
        <fullName evidence="2">Uncharacterized protein</fullName>
    </submittedName>
</protein>
<sequence length="231" mass="25343">MPKQTRSQPPPAPPGRSLEGETRYTGRKVYNSTSVALTSPVLASSHINNYRNSNQSHTRLWVSVCRPETPACHSQHSTPTAESACVTHSKAQPTWTTYMCLCAALRALAALLMVSRTLVLVLADSRASRCISIVLSVPSICCSCLSYRFLRFKACRATVEVEMACLTFFSCKRKNLVKGNKKQINKKAHLDASSRAGPRVTTERLVRSSVRLMEEELLSKGGVTAQITTLG</sequence>
<proteinExistence type="predicted"/>